<feature type="repeat" description="PPR" evidence="1">
    <location>
        <begin position="787"/>
        <end position="821"/>
    </location>
</feature>
<keyword evidence="3" id="KW-0472">Membrane</keyword>
<evidence type="ECO:0000313" key="7">
    <source>
        <dbReference type="Proteomes" id="UP001152797"/>
    </source>
</evidence>
<evidence type="ECO:0000256" key="3">
    <source>
        <dbReference type="SAM" id="Phobius"/>
    </source>
</evidence>
<keyword evidence="7" id="KW-1185">Reference proteome</keyword>
<dbReference type="InterPro" id="IPR036844">
    <property type="entry name" value="Hint_dom_sf"/>
</dbReference>
<dbReference type="OrthoDB" id="435455at2759"/>
<gene>
    <name evidence="5" type="ORF">C1SCF055_LOCUS24399</name>
</gene>
<comment type="caution">
    <text evidence="5">The sequence shown here is derived from an EMBL/GenBank/DDBJ whole genome shotgun (WGS) entry which is preliminary data.</text>
</comment>
<reference evidence="5" key="1">
    <citation type="submission" date="2022-10" db="EMBL/GenBank/DDBJ databases">
        <authorList>
            <person name="Chen Y."/>
            <person name="Dougan E. K."/>
            <person name="Chan C."/>
            <person name="Rhodes N."/>
            <person name="Thang M."/>
        </authorList>
    </citation>
    <scope>NUCLEOTIDE SEQUENCE</scope>
</reference>
<proteinExistence type="predicted"/>
<organism evidence="5">
    <name type="scientific">Cladocopium goreaui</name>
    <dbReference type="NCBI Taxonomy" id="2562237"/>
    <lineage>
        <taxon>Eukaryota</taxon>
        <taxon>Sar</taxon>
        <taxon>Alveolata</taxon>
        <taxon>Dinophyceae</taxon>
        <taxon>Suessiales</taxon>
        <taxon>Symbiodiniaceae</taxon>
        <taxon>Cladocopium</taxon>
    </lineage>
</organism>
<evidence type="ECO:0000313" key="6">
    <source>
        <dbReference type="EMBL" id="CAL4785380.1"/>
    </source>
</evidence>
<dbReference type="GO" id="GO:0003729">
    <property type="term" value="F:mRNA binding"/>
    <property type="evidence" value="ECO:0007669"/>
    <property type="project" value="TreeGrafter"/>
</dbReference>
<dbReference type="EMBL" id="CAMXCT030002424">
    <property type="protein sequence ID" value="CAL4785380.1"/>
    <property type="molecule type" value="Genomic_DNA"/>
</dbReference>
<dbReference type="Gene3D" id="3.40.50.150">
    <property type="entry name" value="Vaccinia Virus protein VP39"/>
    <property type="match status" value="1"/>
</dbReference>
<dbReference type="CDD" id="cd00081">
    <property type="entry name" value="Hint"/>
    <property type="match status" value="2"/>
</dbReference>
<dbReference type="SUPFAM" id="SSF53335">
    <property type="entry name" value="S-adenosyl-L-methionine-dependent methyltransferases"/>
    <property type="match status" value="1"/>
</dbReference>
<dbReference type="PANTHER" id="PTHR47938">
    <property type="entry name" value="RESPIRATORY COMPLEX I CHAPERONE (CIA84), PUTATIVE (AFU_ORTHOLOGUE AFUA_2G06020)-RELATED"/>
    <property type="match status" value="1"/>
</dbReference>
<evidence type="ECO:0000256" key="2">
    <source>
        <dbReference type="SAM" id="MobiDB-lite"/>
    </source>
</evidence>
<dbReference type="Pfam" id="PF01535">
    <property type="entry name" value="PPR"/>
    <property type="match status" value="3"/>
</dbReference>
<dbReference type="EMBL" id="CAMXCT010002424">
    <property type="protein sequence ID" value="CAI3998068.1"/>
    <property type="molecule type" value="Genomic_DNA"/>
</dbReference>
<feature type="compositionally biased region" description="Polar residues" evidence="2">
    <location>
        <begin position="931"/>
        <end position="940"/>
    </location>
</feature>
<keyword evidence="3" id="KW-0812">Transmembrane</keyword>
<keyword evidence="3" id="KW-1133">Transmembrane helix</keyword>
<dbReference type="InterPro" id="IPR003587">
    <property type="entry name" value="Hint_dom_N"/>
</dbReference>
<dbReference type="SUPFAM" id="SSF51294">
    <property type="entry name" value="Hedgehog/intein (Hint) domain"/>
    <property type="match status" value="2"/>
</dbReference>
<evidence type="ECO:0000259" key="4">
    <source>
        <dbReference type="SMART" id="SM00306"/>
    </source>
</evidence>
<dbReference type="PROSITE" id="PS51375">
    <property type="entry name" value="PPR"/>
    <property type="match status" value="2"/>
</dbReference>
<dbReference type="InterPro" id="IPR002885">
    <property type="entry name" value="PPR_rpt"/>
</dbReference>
<dbReference type="PROSITE" id="PS50817">
    <property type="entry name" value="INTEIN_N_TER"/>
    <property type="match status" value="1"/>
</dbReference>
<dbReference type="Gene3D" id="2.170.16.10">
    <property type="entry name" value="Hedgehog/Intein (Hint) domain"/>
    <property type="match status" value="2"/>
</dbReference>
<dbReference type="InterPro" id="IPR006141">
    <property type="entry name" value="Intein_N"/>
</dbReference>
<dbReference type="PANTHER" id="PTHR47938:SF35">
    <property type="entry name" value="PENTATRICOPEPTIDE REPEAT-CONTAINING PROTEIN 4, MITOCHONDRIAL-RELATED"/>
    <property type="match status" value="1"/>
</dbReference>
<name>A0A9P1CV42_9DINO</name>
<dbReference type="EMBL" id="CAMXCT020002424">
    <property type="protein sequence ID" value="CAL1151443.1"/>
    <property type="molecule type" value="Genomic_DNA"/>
</dbReference>
<dbReference type="Pfam" id="PF13578">
    <property type="entry name" value="Methyltransf_24"/>
    <property type="match status" value="1"/>
</dbReference>
<accession>A0A9P1CV42</accession>
<feature type="repeat" description="PPR" evidence="1">
    <location>
        <begin position="752"/>
        <end position="786"/>
    </location>
</feature>
<dbReference type="InterPro" id="IPR029063">
    <property type="entry name" value="SAM-dependent_MTases_sf"/>
</dbReference>
<protein>
    <submittedName>
        <fullName evidence="6">Pentatricopeptide repeat-containing protein, chloroplastic</fullName>
    </submittedName>
</protein>
<dbReference type="Proteomes" id="UP001152797">
    <property type="component" value="Unassembled WGS sequence"/>
</dbReference>
<dbReference type="Gene3D" id="1.25.40.10">
    <property type="entry name" value="Tetratricopeptide repeat domain"/>
    <property type="match status" value="2"/>
</dbReference>
<feature type="domain" description="Hint" evidence="4">
    <location>
        <begin position="1353"/>
        <end position="1463"/>
    </location>
</feature>
<sequence length="1508" mass="162816">MASTAFLAGERLKGLPGYGEPGFRARIYYELACQSSHLLAKNVIALCPELSGHVLDQQQTIRKVNLLHLARLLSGDIFHLAGYLFRVAIELVGWLHLSSGNCQKNRQQLSQAIASSLQSYWEQMGKALNQLSTPQVYAPGMGSTSNIIAERMTSPGLIDFWKKLVEGAMSAPCLDIVLNLVILVSYILNDAVRLRTHLFAQFYVTELQSEHLPATSRAVNVLAPQQPGQQFVFQTHRCCLRYHVLLQLLEELQLQKSQVTMIEIGVHTGSTAKFLLDRAPFLRWTGIDPYIDYRTGSGDGLFADAMKNLEPFGQRAQLLRMPSSEAWETEGPLRGVDVKSVDLLFVDGDHDYNATLNDLKSWSRFVRNGGIISGHDIFNPVNDGVTDAVEDLLRLARPGGCTVQFLGAKGDKTIEGRTDLGNLARLIFRGARGNLVLSEKRDIQLVMLAVTIAFGHVSPHAMLRRALLRSAQRTAEAKAITRQLVKLGSDSLWNKALELLGASFSLVHTNAVISACSKAKQWQQALALLVDSPRRDCRFLRSTDAVSLAAALGAKPPWRQVLQLLQASERWQLQSDEMVASAAISSCSHESMWEVSLALLTKFKVESTVAVGAAISGAERSAQWQVAIALLKNLRAKVRPRFIAFSTTILACSKSSQWEAVMQLLEEEGQALDAVTCTAAITACRDGHNWQFALGLLFDALDQQPSPFQQRGEAPSLTSSNACLSALERSSRWQLAICMLINDLPLRRLQPDEVSFNTAISCCSARLKWQHALALLRRMQQHQLREDAVTWNACMTACSNGQKAELALDLFQEFKCHGNVSTAVANAAIAACVPTHSWQFAVELFQQLQRGWTSKAKSLDAAADRVSFNTTLAACAAGQAWEMALSLAAEGALNEIALGAVIAAMGTRWKEGPVHRRQFNLPSKQQKDAPKQSNKALADVPSSSTYTVTVQSNTMRELFLQTPDGKDFRIKATGGHPFYTKEKDWAVISPDDAHFDTSKPVKKLSVGDTLVLRSGAGAKLLKIGEVLPRQKTYNLSIDGPGTFFVEGILSHSGLPPPKKCHQLKVQVMRLKASATTKQILLRSFEEISCTRNPWPPSSHSPWLSCSFMASATRTVTVPAAAAASDGVRAADATPGSWALVSTPASSPTTSETSSDGSSDLSFWFQKMGAPCPEKWARKFYDAGYGDVEEVAALAAADLDNVFTELGVPSGIQKKLRTGIPQFRDGTLASMPQGDLDATAPVQSEGFNWWFWGCIAVAAVVVAAAGAMVLAKQAAAAEVAAAKAAKEAAAAAAAAAAKAAEEAAAAAAAAAAEEAAAAAAAAAAVAATQEAAVVAGAGVAGSFAVSFMLLPLVVDCLDGETLVTMADRSKKKIKDVKVGDKILSYNKGKLHVKTVVKVKEGQSNTMRELFLQTPDGKDFRIKATGGHPFYTKEKEWAVISPDAHFDTSKPVKKLSVGDTLVLRSGAGAKLLKIGEVLPRQKTYNLSIDGPGTFFVEGILSHSGLPPPKK</sequence>
<reference evidence="6 7" key="2">
    <citation type="submission" date="2024-05" db="EMBL/GenBank/DDBJ databases">
        <authorList>
            <person name="Chen Y."/>
            <person name="Shah S."/>
            <person name="Dougan E. K."/>
            <person name="Thang M."/>
            <person name="Chan C."/>
        </authorList>
    </citation>
    <scope>NUCLEOTIDE SEQUENCE [LARGE SCALE GENOMIC DNA]</scope>
</reference>
<feature type="transmembrane region" description="Helical" evidence="3">
    <location>
        <begin position="1248"/>
        <end position="1270"/>
    </location>
</feature>
<feature type="region of interest" description="Disordered" evidence="2">
    <location>
        <begin position="920"/>
        <end position="940"/>
    </location>
</feature>
<dbReference type="InterPro" id="IPR011990">
    <property type="entry name" value="TPR-like_helical_dom_sf"/>
</dbReference>
<dbReference type="GO" id="GO:0016539">
    <property type="term" value="P:intein-mediated protein splicing"/>
    <property type="evidence" value="ECO:0007669"/>
    <property type="project" value="InterPro"/>
</dbReference>
<evidence type="ECO:0000313" key="5">
    <source>
        <dbReference type="EMBL" id="CAI3998068.1"/>
    </source>
</evidence>
<dbReference type="SMART" id="SM00306">
    <property type="entry name" value="HintN"/>
    <property type="match status" value="1"/>
</dbReference>
<evidence type="ECO:0000256" key="1">
    <source>
        <dbReference type="PROSITE-ProRule" id="PRU00708"/>
    </source>
</evidence>